<feature type="compositionally biased region" description="Basic and acidic residues" evidence="1">
    <location>
        <begin position="36"/>
        <end position="45"/>
    </location>
</feature>
<reference evidence="3" key="2">
    <citation type="journal article" date="2024" name="Plant">
        <title>Genomic evolution and insights into agronomic trait innovations of Sesamum species.</title>
        <authorList>
            <person name="Miao H."/>
            <person name="Wang L."/>
            <person name="Qu L."/>
            <person name="Liu H."/>
            <person name="Sun Y."/>
            <person name="Le M."/>
            <person name="Wang Q."/>
            <person name="Wei S."/>
            <person name="Zheng Y."/>
            <person name="Lin W."/>
            <person name="Duan Y."/>
            <person name="Cao H."/>
            <person name="Xiong S."/>
            <person name="Wang X."/>
            <person name="Wei L."/>
            <person name="Li C."/>
            <person name="Ma Q."/>
            <person name="Ju M."/>
            <person name="Zhao R."/>
            <person name="Li G."/>
            <person name="Mu C."/>
            <person name="Tian Q."/>
            <person name="Mei H."/>
            <person name="Zhang T."/>
            <person name="Gao T."/>
            <person name="Zhang H."/>
        </authorList>
    </citation>
    <scope>NUCLEOTIDE SEQUENCE</scope>
    <source>
        <strain evidence="3">KEN1</strain>
    </source>
</reference>
<dbReference type="EMBL" id="JACGWN010000011">
    <property type="protein sequence ID" value="KAL0422440.1"/>
    <property type="molecule type" value="Genomic_DNA"/>
</dbReference>
<evidence type="ECO:0000256" key="1">
    <source>
        <dbReference type="SAM" id="MobiDB-lite"/>
    </source>
</evidence>
<dbReference type="InterPro" id="IPR004332">
    <property type="entry name" value="Transposase_MuDR"/>
</dbReference>
<protein>
    <recommendedName>
        <fullName evidence="2">Transposase MuDR plant domain-containing protein</fullName>
    </recommendedName>
</protein>
<feature type="region of interest" description="Disordered" evidence="1">
    <location>
        <begin position="1"/>
        <end position="45"/>
    </location>
</feature>
<organism evidence="3">
    <name type="scientific">Sesamum latifolium</name>
    <dbReference type="NCBI Taxonomy" id="2727402"/>
    <lineage>
        <taxon>Eukaryota</taxon>
        <taxon>Viridiplantae</taxon>
        <taxon>Streptophyta</taxon>
        <taxon>Embryophyta</taxon>
        <taxon>Tracheophyta</taxon>
        <taxon>Spermatophyta</taxon>
        <taxon>Magnoliopsida</taxon>
        <taxon>eudicotyledons</taxon>
        <taxon>Gunneridae</taxon>
        <taxon>Pentapetalae</taxon>
        <taxon>asterids</taxon>
        <taxon>lamiids</taxon>
        <taxon>Lamiales</taxon>
        <taxon>Pedaliaceae</taxon>
        <taxon>Sesamum</taxon>
    </lineage>
</organism>
<feature type="compositionally biased region" description="Low complexity" evidence="1">
    <location>
        <begin position="1"/>
        <end position="16"/>
    </location>
</feature>
<dbReference type="AlphaFoldDB" id="A0AAW2UY55"/>
<proteinExistence type="predicted"/>
<accession>A0AAW2UY55</accession>
<dbReference type="PANTHER" id="PTHR31973:SF187">
    <property type="entry name" value="MUTATOR TRANSPOSASE MUDRA PROTEIN"/>
    <property type="match status" value="1"/>
</dbReference>
<reference evidence="3" key="1">
    <citation type="submission" date="2020-06" db="EMBL/GenBank/DDBJ databases">
        <authorList>
            <person name="Li T."/>
            <person name="Hu X."/>
            <person name="Zhang T."/>
            <person name="Song X."/>
            <person name="Zhang H."/>
            <person name="Dai N."/>
            <person name="Sheng W."/>
            <person name="Hou X."/>
            <person name="Wei L."/>
        </authorList>
    </citation>
    <scope>NUCLEOTIDE SEQUENCE</scope>
    <source>
        <strain evidence="3">KEN1</strain>
        <tissue evidence="3">Leaf</tissue>
    </source>
</reference>
<feature type="domain" description="Transposase MuDR plant" evidence="2">
    <location>
        <begin position="60"/>
        <end position="109"/>
    </location>
</feature>
<evidence type="ECO:0000259" key="2">
    <source>
        <dbReference type="Pfam" id="PF03108"/>
    </source>
</evidence>
<dbReference type="Pfam" id="PF03108">
    <property type="entry name" value="DBD_Tnp_Mut"/>
    <property type="match status" value="1"/>
</dbReference>
<name>A0AAW2UY55_9LAMI</name>
<evidence type="ECO:0000313" key="3">
    <source>
        <dbReference type="EMBL" id="KAL0422440.1"/>
    </source>
</evidence>
<dbReference type="PANTHER" id="PTHR31973">
    <property type="entry name" value="POLYPROTEIN, PUTATIVE-RELATED"/>
    <property type="match status" value="1"/>
</dbReference>
<gene>
    <name evidence="3" type="ORF">Slati_3266900</name>
</gene>
<sequence length="259" mass="29492">MGENLTTENEVTNGVETVHDETGSSSEDEEIDVGDLDEHRDSEDGHTVALFNPEDIYDPTFELGMRFNNRGEFKKTLLSHAIKIKRTLKFIKNDKIRVYAKCGNEDYKYLQKFKSEPKINMKGFRVDIINELRVNVSKDQAYRTKRTALKVIEESPDYQYARLWDYDEEVRATNPSSTINLGTEEADDGEYRFSRMYVCFGGLKTCFQAGCRPIIGVDGCNLKGPNGGILLTAIGVDPNNNLFPIAFAVENKKCRETWE</sequence>
<comment type="caution">
    <text evidence="3">The sequence shown here is derived from an EMBL/GenBank/DDBJ whole genome shotgun (WGS) entry which is preliminary data.</text>
</comment>
<feature type="compositionally biased region" description="Acidic residues" evidence="1">
    <location>
        <begin position="26"/>
        <end position="35"/>
    </location>
</feature>